<protein>
    <submittedName>
        <fullName evidence="1">Uncharacterized protein</fullName>
    </submittedName>
</protein>
<comment type="caution">
    <text evidence="1">The sequence shown here is derived from an EMBL/GenBank/DDBJ whole genome shotgun (WGS) entry which is preliminary data.</text>
</comment>
<organism evidence="1 2">
    <name type="scientific">Mycena pura</name>
    <dbReference type="NCBI Taxonomy" id="153505"/>
    <lineage>
        <taxon>Eukaryota</taxon>
        <taxon>Fungi</taxon>
        <taxon>Dikarya</taxon>
        <taxon>Basidiomycota</taxon>
        <taxon>Agaricomycotina</taxon>
        <taxon>Agaricomycetes</taxon>
        <taxon>Agaricomycetidae</taxon>
        <taxon>Agaricales</taxon>
        <taxon>Marasmiineae</taxon>
        <taxon>Mycenaceae</taxon>
        <taxon>Mycena</taxon>
    </lineage>
</organism>
<accession>A0AAD6VLJ2</accession>
<evidence type="ECO:0000313" key="2">
    <source>
        <dbReference type="Proteomes" id="UP001219525"/>
    </source>
</evidence>
<name>A0AAD6VLJ2_9AGAR</name>
<reference evidence="1" key="1">
    <citation type="submission" date="2023-03" db="EMBL/GenBank/DDBJ databases">
        <title>Massive genome expansion in bonnet fungi (Mycena s.s.) driven by repeated elements and novel gene families across ecological guilds.</title>
        <authorList>
            <consortium name="Lawrence Berkeley National Laboratory"/>
            <person name="Harder C.B."/>
            <person name="Miyauchi S."/>
            <person name="Viragh M."/>
            <person name="Kuo A."/>
            <person name="Thoen E."/>
            <person name="Andreopoulos B."/>
            <person name="Lu D."/>
            <person name="Skrede I."/>
            <person name="Drula E."/>
            <person name="Henrissat B."/>
            <person name="Morin E."/>
            <person name="Kohler A."/>
            <person name="Barry K."/>
            <person name="LaButti K."/>
            <person name="Morin E."/>
            <person name="Salamov A."/>
            <person name="Lipzen A."/>
            <person name="Mereny Z."/>
            <person name="Hegedus B."/>
            <person name="Baldrian P."/>
            <person name="Stursova M."/>
            <person name="Weitz H."/>
            <person name="Taylor A."/>
            <person name="Grigoriev I.V."/>
            <person name="Nagy L.G."/>
            <person name="Martin F."/>
            <person name="Kauserud H."/>
        </authorList>
    </citation>
    <scope>NUCLEOTIDE SEQUENCE</scope>
    <source>
        <strain evidence="1">9144</strain>
    </source>
</reference>
<dbReference type="AlphaFoldDB" id="A0AAD6VLJ2"/>
<gene>
    <name evidence="1" type="ORF">GGX14DRAFT_391521</name>
</gene>
<proteinExistence type="predicted"/>
<keyword evidence="2" id="KW-1185">Reference proteome</keyword>
<evidence type="ECO:0000313" key="1">
    <source>
        <dbReference type="EMBL" id="KAJ7215839.1"/>
    </source>
</evidence>
<dbReference type="EMBL" id="JARJCW010000016">
    <property type="protein sequence ID" value="KAJ7215839.1"/>
    <property type="molecule type" value="Genomic_DNA"/>
</dbReference>
<dbReference type="Proteomes" id="UP001219525">
    <property type="component" value="Unassembled WGS sequence"/>
</dbReference>
<sequence>MKSKPIEVDSDEEMDLQDNFNHETWIGQENTYHDPSPAVEAYGRSLLVVPEPVAATIPPETVSISQLLLVALPPRCDNTEDASATKASFSELEPTIDIDTPGQTERDQFILRQIPASNFNPFAYQLFKAFHDEREIITSAAASLSAVKRNGGRTLSILEVEEDDGVAEFGQNVAGGDWVRSEVEFGRFFDRRPAEKFGWFFKKGRNPDLTSGCIIMGPQAWRPSAHTHVTPDVTSANTD</sequence>